<gene>
    <name evidence="3" type="ordered locus">Bd1523</name>
</gene>
<dbReference type="EMBL" id="BX842650">
    <property type="protein sequence ID" value="CAE79403.1"/>
    <property type="molecule type" value="Genomic_DNA"/>
</dbReference>
<dbReference type="GeneID" id="93012521"/>
<dbReference type="RefSeq" id="WP_011164005.1">
    <property type="nucleotide sequence ID" value="NC_005363.1"/>
</dbReference>
<feature type="region of interest" description="Disordered" evidence="1">
    <location>
        <begin position="153"/>
        <end position="186"/>
    </location>
</feature>
<accession>Q6MMV0</accession>
<dbReference type="STRING" id="264462.Bd1523"/>
<dbReference type="Proteomes" id="UP000008080">
    <property type="component" value="Chromosome"/>
</dbReference>
<keyword evidence="2" id="KW-1133">Transmembrane helix</keyword>
<evidence type="ECO:0000313" key="3">
    <source>
        <dbReference type="EMBL" id="CAE79403.1"/>
    </source>
</evidence>
<evidence type="ECO:0000256" key="2">
    <source>
        <dbReference type="SAM" id="Phobius"/>
    </source>
</evidence>
<keyword evidence="4" id="KW-1185">Reference proteome</keyword>
<organism evidence="3 4">
    <name type="scientific">Bdellovibrio bacteriovorus (strain ATCC 15356 / DSM 50701 / NCIMB 9529 / HD100)</name>
    <dbReference type="NCBI Taxonomy" id="264462"/>
    <lineage>
        <taxon>Bacteria</taxon>
        <taxon>Pseudomonadati</taxon>
        <taxon>Bdellovibrionota</taxon>
        <taxon>Bdellovibrionia</taxon>
        <taxon>Bdellovibrionales</taxon>
        <taxon>Pseudobdellovibrionaceae</taxon>
        <taxon>Bdellovibrio</taxon>
    </lineage>
</organism>
<dbReference type="AlphaFoldDB" id="Q6MMV0"/>
<sequence length="186" mass="20487">MKWLGFILPFILGFGGKGHSPRRSLKDSALEIYDAITIRSRKAVFLSMGGLGAIAFVCGGIFMFLTEATSQYDRAGFVMWNSTLITSLTLVALAVGGLSYVYFYAWPGVRAAGERREAAEADFKRQQEIQAGSLEAALSALVMDFVKEREMRRELRARSPSNSATSSESELHRARAEAERPSANLH</sequence>
<evidence type="ECO:0000313" key="4">
    <source>
        <dbReference type="Proteomes" id="UP000008080"/>
    </source>
</evidence>
<feature type="compositionally biased region" description="Low complexity" evidence="1">
    <location>
        <begin position="159"/>
        <end position="168"/>
    </location>
</feature>
<dbReference type="KEGG" id="bba:Bd1523"/>
<keyword evidence="2" id="KW-0472">Membrane</keyword>
<feature type="transmembrane region" description="Helical" evidence="2">
    <location>
        <begin position="42"/>
        <end position="65"/>
    </location>
</feature>
<protein>
    <submittedName>
        <fullName evidence="3">Uncharacterized protein</fullName>
    </submittedName>
</protein>
<evidence type="ECO:0000256" key="1">
    <source>
        <dbReference type="SAM" id="MobiDB-lite"/>
    </source>
</evidence>
<reference evidence="3 4" key="1">
    <citation type="journal article" date="2004" name="Science">
        <title>A predator unmasked: life cycle of Bdellovibrio bacteriovorus from a genomic perspective.</title>
        <authorList>
            <person name="Rendulic S."/>
            <person name="Jagtap P."/>
            <person name="Rosinus A."/>
            <person name="Eppinger M."/>
            <person name="Baar C."/>
            <person name="Lanz C."/>
            <person name="Keller H."/>
            <person name="Lambert C."/>
            <person name="Evans K.J."/>
            <person name="Goesmann A."/>
            <person name="Meyer F."/>
            <person name="Sockett R.E."/>
            <person name="Schuster S.C."/>
        </authorList>
    </citation>
    <scope>NUCLEOTIDE SEQUENCE [LARGE SCALE GENOMIC DNA]</scope>
    <source>
        <strain evidence="4">ATCC 15356 / DSM 50701 / NCIMB 9529 / HD100</strain>
    </source>
</reference>
<proteinExistence type="predicted"/>
<name>Q6MMV0_BDEBA</name>
<keyword evidence="2" id="KW-0812">Transmembrane</keyword>
<feature type="transmembrane region" description="Helical" evidence="2">
    <location>
        <begin position="77"/>
        <end position="103"/>
    </location>
</feature>
<feature type="compositionally biased region" description="Basic and acidic residues" evidence="1">
    <location>
        <begin position="169"/>
        <end position="180"/>
    </location>
</feature>
<dbReference type="HOGENOM" id="CLU_1451787_0_0_7"/>